<dbReference type="PANTHER" id="PTHR43157:SF31">
    <property type="entry name" value="PHOSPHATIDYLINOSITOL-GLYCAN BIOSYNTHESIS CLASS F PROTEIN"/>
    <property type="match status" value="1"/>
</dbReference>
<evidence type="ECO:0000313" key="4">
    <source>
        <dbReference type="Proteomes" id="UP000218505"/>
    </source>
</evidence>
<dbReference type="GO" id="GO:0016491">
    <property type="term" value="F:oxidoreductase activity"/>
    <property type="evidence" value="ECO:0007669"/>
    <property type="project" value="UniProtKB-KW"/>
</dbReference>
<reference evidence="3" key="1">
    <citation type="submission" date="2017-09" db="EMBL/GenBank/DDBJ databases">
        <title>Complete Genome Sequence of ansamitocin-producing Bacterium Actinosynnema pretiosum X47.</title>
        <authorList>
            <person name="Cao G."/>
            <person name="Zong G."/>
            <person name="Zhong C."/>
            <person name="Fu J."/>
        </authorList>
    </citation>
    <scope>NUCLEOTIDE SEQUENCE [LARGE SCALE GENOMIC DNA]</scope>
    <source>
        <strain evidence="3">X47</strain>
    </source>
</reference>
<feature type="region of interest" description="Disordered" evidence="2">
    <location>
        <begin position="98"/>
        <end position="266"/>
    </location>
</feature>
<name>A0A290Z8J7_9PSEU</name>
<protein>
    <recommendedName>
        <fullName evidence="5">Short-chain dehydrogenase/reductase SDR</fullName>
    </recommendedName>
</protein>
<dbReference type="RefSeq" id="WP_096495137.1">
    <property type="nucleotide sequence ID" value="NZ_CP023445.1"/>
</dbReference>
<feature type="compositionally biased region" description="Basic and acidic residues" evidence="2">
    <location>
        <begin position="130"/>
        <end position="146"/>
    </location>
</feature>
<evidence type="ECO:0000256" key="2">
    <source>
        <dbReference type="SAM" id="MobiDB-lite"/>
    </source>
</evidence>
<feature type="compositionally biased region" description="Basic and acidic residues" evidence="2">
    <location>
        <begin position="156"/>
        <end position="165"/>
    </location>
</feature>
<dbReference type="EMBL" id="CP023445">
    <property type="protein sequence ID" value="ATE55302.1"/>
    <property type="molecule type" value="Genomic_DNA"/>
</dbReference>
<dbReference type="PRINTS" id="PR00081">
    <property type="entry name" value="GDHRDH"/>
</dbReference>
<keyword evidence="1" id="KW-0560">Oxidoreductase</keyword>
<dbReference type="Pfam" id="PF00106">
    <property type="entry name" value="adh_short"/>
    <property type="match status" value="1"/>
</dbReference>
<dbReference type="PANTHER" id="PTHR43157">
    <property type="entry name" value="PHOSPHATIDYLINOSITOL-GLYCAN BIOSYNTHESIS CLASS F PROTEIN-RELATED"/>
    <property type="match status" value="1"/>
</dbReference>
<evidence type="ECO:0008006" key="5">
    <source>
        <dbReference type="Google" id="ProtNLM"/>
    </source>
</evidence>
<dbReference type="KEGG" id="apre:CNX65_20115"/>
<dbReference type="Gene3D" id="3.40.50.720">
    <property type="entry name" value="NAD(P)-binding Rossmann-like Domain"/>
    <property type="match status" value="1"/>
</dbReference>
<proteinExistence type="predicted"/>
<dbReference type="AlphaFoldDB" id="A0A290Z8J7"/>
<keyword evidence="4" id="KW-1185">Reference proteome</keyword>
<evidence type="ECO:0000256" key="1">
    <source>
        <dbReference type="ARBA" id="ARBA00023002"/>
    </source>
</evidence>
<feature type="compositionally biased region" description="Gly residues" evidence="2">
    <location>
        <begin position="105"/>
        <end position="123"/>
    </location>
</feature>
<sequence length="536" mass="55452">MTGDAGGYPCGVDRPGFWSADRPGAWSADQPGICSDRPGFWRADLLGAWLLDQPGALRRQPPGIWRVDQPGFWSYHRAGARNALRTAVRAVIRGSGWSAVRGVDPHGGPGRPGPPSGGGGEGDVGLSERPGGDPRSVERAESRSVDRVGFQGVDRSGPRSVERPDAQGVDRTGSRSVDQAGFQGSERTSSPSADRPGSQGFDQAGPLSVDRAGAGEPGRRAAGSAARPDRRSADRTGAGNPGRSAGRPSPRGAERPGSWGAERVDADEPVADRVVVITGASSGLGAAAARRFHALGARVVPVGRSPERTAALAAELGVTGHVVDFSSLATVRALADDLLAKLSRIDVLAANAGGIPDRTGPTVDRVEPVLQVNALGPWLLNALLLPALSGGRIVATSSRAHRGASLAVSEVDGLPVGARPLGAYADYGRAKLVSGILLRELGRRNPGLPVADFHPGVMATGFARHLGAPGALFTLLARPLLVRPETAADQLVRIAARARATGYHVGDRPAPGSPQLDDPVLGALVWDMAVRATDHR</sequence>
<gene>
    <name evidence="3" type="ORF">CNX65_20115</name>
</gene>
<dbReference type="Proteomes" id="UP000218505">
    <property type="component" value="Chromosome"/>
</dbReference>
<dbReference type="SUPFAM" id="SSF51735">
    <property type="entry name" value="NAD(P)-binding Rossmann-fold domains"/>
    <property type="match status" value="1"/>
</dbReference>
<dbReference type="InterPro" id="IPR036291">
    <property type="entry name" value="NAD(P)-bd_dom_sf"/>
</dbReference>
<evidence type="ECO:0000313" key="3">
    <source>
        <dbReference type="EMBL" id="ATE55302.1"/>
    </source>
</evidence>
<organism evidence="3 4">
    <name type="scientific">Actinosynnema pretiosum</name>
    <dbReference type="NCBI Taxonomy" id="42197"/>
    <lineage>
        <taxon>Bacteria</taxon>
        <taxon>Bacillati</taxon>
        <taxon>Actinomycetota</taxon>
        <taxon>Actinomycetes</taxon>
        <taxon>Pseudonocardiales</taxon>
        <taxon>Pseudonocardiaceae</taxon>
        <taxon>Actinosynnema</taxon>
    </lineage>
</organism>
<accession>A0A290Z8J7</accession>
<dbReference type="InterPro" id="IPR002347">
    <property type="entry name" value="SDR_fam"/>
</dbReference>